<dbReference type="InterPro" id="IPR036396">
    <property type="entry name" value="Cyt_P450_sf"/>
</dbReference>
<dbReference type="Gene3D" id="1.10.630.10">
    <property type="entry name" value="Cytochrome P450"/>
    <property type="match status" value="1"/>
</dbReference>
<keyword evidence="10 13" id="KW-0503">Monooxygenase</keyword>
<keyword evidence="11 14" id="KW-0472">Membrane</keyword>
<evidence type="ECO:0000256" key="1">
    <source>
        <dbReference type="ARBA" id="ARBA00001971"/>
    </source>
</evidence>
<evidence type="ECO:0008006" key="17">
    <source>
        <dbReference type="Google" id="ProtNLM"/>
    </source>
</evidence>
<keyword evidence="4 12" id="KW-0349">Heme</keyword>
<accession>A0ABD3S201</accession>
<name>A0ABD3S201_9LAMI</name>
<keyword evidence="16" id="KW-1185">Reference proteome</keyword>
<dbReference type="SUPFAM" id="SSF48264">
    <property type="entry name" value="Cytochrome P450"/>
    <property type="match status" value="1"/>
</dbReference>
<dbReference type="FunFam" id="1.10.630.10:FF:000126">
    <property type="entry name" value="Predicted protein"/>
    <property type="match status" value="1"/>
</dbReference>
<feature type="transmembrane region" description="Helical" evidence="14">
    <location>
        <begin position="6"/>
        <end position="23"/>
    </location>
</feature>
<comment type="cofactor">
    <cofactor evidence="1 12">
        <name>heme</name>
        <dbReference type="ChEBI" id="CHEBI:30413"/>
    </cofactor>
</comment>
<evidence type="ECO:0000256" key="5">
    <source>
        <dbReference type="ARBA" id="ARBA00022692"/>
    </source>
</evidence>
<comment type="subcellular location">
    <subcellularLocation>
        <location evidence="2">Membrane</location>
        <topology evidence="2">Single-pass membrane protein</topology>
    </subcellularLocation>
</comment>
<gene>
    <name evidence="15" type="ORF">ACJIZ3_004346</name>
</gene>
<dbReference type="GO" id="GO:0046872">
    <property type="term" value="F:metal ion binding"/>
    <property type="evidence" value="ECO:0007669"/>
    <property type="project" value="UniProtKB-KW"/>
</dbReference>
<keyword evidence="9 12" id="KW-0408">Iron</keyword>
<dbReference type="GO" id="GO:0004497">
    <property type="term" value="F:monooxygenase activity"/>
    <property type="evidence" value="ECO:0007669"/>
    <property type="project" value="UniProtKB-KW"/>
</dbReference>
<protein>
    <recommendedName>
        <fullName evidence="17">Cytochrome P450</fullName>
    </recommendedName>
</protein>
<dbReference type="PRINTS" id="PR00385">
    <property type="entry name" value="P450"/>
</dbReference>
<evidence type="ECO:0000256" key="4">
    <source>
        <dbReference type="ARBA" id="ARBA00022617"/>
    </source>
</evidence>
<keyword evidence="5 14" id="KW-0812">Transmembrane</keyword>
<dbReference type="EMBL" id="JBJXBP010000007">
    <property type="protein sequence ID" value="KAL3818441.1"/>
    <property type="molecule type" value="Genomic_DNA"/>
</dbReference>
<dbReference type="PRINTS" id="PR00463">
    <property type="entry name" value="EP450I"/>
</dbReference>
<feature type="binding site" description="axial binding residue" evidence="12">
    <location>
        <position position="436"/>
    </location>
    <ligand>
        <name>heme</name>
        <dbReference type="ChEBI" id="CHEBI:30413"/>
    </ligand>
    <ligandPart>
        <name>Fe</name>
        <dbReference type="ChEBI" id="CHEBI:18248"/>
    </ligandPart>
</feature>
<evidence type="ECO:0000313" key="15">
    <source>
        <dbReference type="EMBL" id="KAL3818441.1"/>
    </source>
</evidence>
<evidence type="ECO:0000256" key="7">
    <source>
        <dbReference type="ARBA" id="ARBA00022989"/>
    </source>
</evidence>
<dbReference type="PANTHER" id="PTHR47950">
    <property type="entry name" value="CYTOCHROME P450, FAMILY 76, SUBFAMILY C, POLYPEPTIDE 5-RELATED"/>
    <property type="match status" value="1"/>
</dbReference>
<dbReference type="CDD" id="cd11073">
    <property type="entry name" value="CYP76-like"/>
    <property type="match status" value="1"/>
</dbReference>
<dbReference type="PANTHER" id="PTHR47950:SF4">
    <property type="entry name" value="GERANIOL 8-HYDROXYLASE-LIKE"/>
    <property type="match status" value="1"/>
</dbReference>
<dbReference type="AlphaFoldDB" id="A0ABD3S201"/>
<evidence type="ECO:0000256" key="6">
    <source>
        <dbReference type="ARBA" id="ARBA00022723"/>
    </source>
</evidence>
<evidence type="ECO:0000256" key="11">
    <source>
        <dbReference type="ARBA" id="ARBA00023136"/>
    </source>
</evidence>
<evidence type="ECO:0000256" key="3">
    <source>
        <dbReference type="ARBA" id="ARBA00010617"/>
    </source>
</evidence>
<keyword evidence="6 12" id="KW-0479">Metal-binding</keyword>
<evidence type="ECO:0000256" key="13">
    <source>
        <dbReference type="RuleBase" id="RU000461"/>
    </source>
</evidence>
<evidence type="ECO:0000256" key="14">
    <source>
        <dbReference type="SAM" id="Phobius"/>
    </source>
</evidence>
<evidence type="ECO:0000256" key="9">
    <source>
        <dbReference type="ARBA" id="ARBA00023004"/>
    </source>
</evidence>
<dbReference type="InterPro" id="IPR001128">
    <property type="entry name" value="Cyt_P450"/>
</dbReference>
<organism evidence="15 16">
    <name type="scientific">Penstemon smallii</name>
    <dbReference type="NCBI Taxonomy" id="265156"/>
    <lineage>
        <taxon>Eukaryota</taxon>
        <taxon>Viridiplantae</taxon>
        <taxon>Streptophyta</taxon>
        <taxon>Embryophyta</taxon>
        <taxon>Tracheophyta</taxon>
        <taxon>Spermatophyta</taxon>
        <taxon>Magnoliopsida</taxon>
        <taxon>eudicotyledons</taxon>
        <taxon>Gunneridae</taxon>
        <taxon>Pentapetalae</taxon>
        <taxon>asterids</taxon>
        <taxon>lamiids</taxon>
        <taxon>Lamiales</taxon>
        <taxon>Plantaginaceae</taxon>
        <taxon>Cheloneae</taxon>
        <taxon>Penstemon</taxon>
    </lineage>
</organism>
<evidence type="ECO:0000313" key="16">
    <source>
        <dbReference type="Proteomes" id="UP001634393"/>
    </source>
</evidence>
<reference evidence="15 16" key="1">
    <citation type="submission" date="2024-12" db="EMBL/GenBank/DDBJ databases">
        <title>The unique morphological basis and parallel evolutionary history of personate flowers in Penstemon.</title>
        <authorList>
            <person name="Depatie T.H."/>
            <person name="Wessinger C.A."/>
        </authorList>
    </citation>
    <scope>NUCLEOTIDE SEQUENCE [LARGE SCALE GENOMIC DNA]</scope>
    <source>
        <strain evidence="15">WTNN_2</strain>
        <tissue evidence="15">Leaf</tissue>
    </source>
</reference>
<evidence type="ECO:0000256" key="10">
    <source>
        <dbReference type="ARBA" id="ARBA00023033"/>
    </source>
</evidence>
<evidence type="ECO:0000256" key="12">
    <source>
        <dbReference type="PIRSR" id="PIRSR602401-1"/>
    </source>
</evidence>
<dbReference type="Proteomes" id="UP001634393">
    <property type="component" value="Unassembled WGS sequence"/>
</dbReference>
<dbReference type="GO" id="GO:0016020">
    <property type="term" value="C:membrane"/>
    <property type="evidence" value="ECO:0007669"/>
    <property type="project" value="UniProtKB-SubCell"/>
</dbReference>
<dbReference type="Pfam" id="PF00067">
    <property type="entry name" value="p450"/>
    <property type="match status" value="1"/>
</dbReference>
<proteinExistence type="inferred from homology"/>
<evidence type="ECO:0000256" key="8">
    <source>
        <dbReference type="ARBA" id="ARBA00023002"/>
    </source>
</evidence>
<evidence type="ECO:0000256" key="2">
    <source>
        <dbReference type="ARBA" id="ARBA00004167"/>
    </source>
</evidence>
<dbReference type="InterPro" id="IPR002401">
    <property type="entry name" value="Cyt_P450_E_grp-I"/>
</dbReference>
<dbReference type="GO" id="GO:0016705">
    <property type="term" value="F:oxidoreductase activity, acting on paired donors, with incorporation or reduction of molecular oxygen"/>
    <property type="evidence" value="ECO:0007669"/>
    <property type="project" value="UniProtKB-ARBA"/>
</dbReference>
<keyword evidence="7 14" id="KW-1133">Transmembrane helix</keyword>
<comment type="caution">
    <text evidence="15">The sequence shown here is derived from an EMBL/GenBank/DDBJ whole genome shotgun (WGS) entry which is preliminary data.</text>
</comment>
<keyword evidence="8 13" id="KW-0560">Oxidoreductase</keyword>
<comment type="similarity">
    <text evidence="3 13">Belongs to the cytochrome P450 family.</text>
</comment>
<dbReference type="InterPro" id="IPR017972">
    <property type="entry name" value="Cyt_P450_CS"/>
</dbReference>
<dbReference type="PROSITE" id="PS00086">
    <property type="entry name" value="CYTOCHROME_P450"/>
    <property type="match status" value="1"/>
</dbReference>
<sequence>MDHLMVSVLVVVFLFVLGWVYVLRSWKKKKLPPGPYPFPIVGNLLQMGGKHPHVTLAKFAKTYGPLMSFRLGSVYTVIVTNTAMTKEIMLKNDLAFSGRANVTAAKAHDHHINSVAFLPVGHQWNKVRRLCREQIFSTRHLEASQGLRQQKLKQMVDYVTECSLTGRVVNIGKVVFTTTLNLTSVTLFSEDFGTYTEKSTEWEQVIRGALDLVGAPNFADFFPILKLVDPQGIKRKADKCFGRLLEMCEDIINQRIEYSKNNNSTKKKDLLQLLLDDDNDYNLSLFDLKHLLLDLMVAGADPTTSTLEWIMTELLLNPDIMSKIRAELKGVVGENKQIKESDITRLPYMEAVIKEVYRLHPPNSLLNRTSYADTEIGGYRVPKGTQVLFNAWAMGRDPNVWPDPDSIKPERFLNTKIDFKGQNFELLPFGSGRRICPGLPLADRMVPLLLAYLVHNFDWDIKSDTTKGDKFGLSVHRAAPLMGLPIKLT</sequence>